<dbReference type="EMBL" id="LAJX01000096">
    <property type="protein sequence ID" value="KJV06682.1"/>
    <property type="molecule type" value="Genomic_DNA"/>
</dbReference>
<keyword evidence="2" id="KW-1185">Reference proteome</keyword>
<reference evidence="1 2" key="2">
    <citation type="journal article" date="2016" name="Microb. Ecol.">
        <title>Genome Characteristics of a Novel Type I Methanotroph (Sn10-6) Isolated from a Flooded Indian Rice Field.</title>
        <authorList>
            <person name="Rahalkar M.C."/>
            <person name="Pandit P.S."/>
            <person name="Dhakephalkar P.K."/>
            <person name="Pore S."/>
            <person name="Arora P."/>
            <person name="Kapse N."/>
        </authorList>
    </citation>
    <scope>NUCLEOTIDE SEQUENCE [LARGE SCALE GENOMIC DNA]</scope>
    <source>
        <strain evidence="1 2">Sn10-6</strain>
    </source>
</reference>
<reference evidence="2" key="1">
    <citation type="submission" date="2015-03" db="EMBL/GenBank/DDBJ databases">
        <title>Draft genome sequence of a novel methanotroph (Sn10-6) isolated from flooded ricefield rhizosphere in India.</title>
        <authorList>
            <person name="Pandit P.S."/>
            <person name="Pore S.D."/>
            <person name="Arora P."/>
            <person name="Kapse N.G."/>
            <person name="Dhakephalkar P.K."/>
            <person name="Rahalkar M.C."/>
        </authorList>
    </citation>
    <scope>NUCLEOTIDE SEQUENCE [LARGE SCALE GENOMIC DNA]</scope>
    <source>
        <strain evidence="2">Sn10-6</strain>
    </source>
</reference>
<sequence>MLWESKDFLDILFRDHVNLKLIESLNPLRQVELFFKDSGIKKHLAFQFSRVDDKHRAVSHVLVTVKDLTQQVALALQLEKSEQKVEEQMTFFIRPITFRPRVS</sequence>
<dbReference type="Proteomes" id="UP000033684">
    <property type="component" value="Unassembled WGS sequence"/>
</dbReference>
<accession>A0A0F3IJ43</accession>
<evidence type="ECO:0000313" key="1">
    <source>
        <dbReference type="EMBL" id="KJV06682.1"/>
    </source>
</evidence>
<protein>
    <recommendedName>
        <fullName evidence="3">PAC domain-containing protein</fullName>
    </recommendedName>
</protein>
<name>A0A0F3IJ43_9GAMM</name>
<proteinExistence type="predicted"/>
<organism evidence="1 2">
    <name type="scientific">Methylocucumis oryzae</name>
    <dbReference type="NCBI Taxonomy" id="1632867"/>
    <lineage>
        <taxon>Bacteria</taxon>
        <taxon>Pseudomonadati</taxon>
        <taxon>Pseudomonadota</taxon>
        <taxon>Gammaproteobacteria</taxon>
        <taxon>Methylococcales</taxon>
        <taxon>Methylococcaceae</taxon>
        <taxon>Methylocucumis</taxon>
    </lineage>
</organism>
<gene>
    <name evidence="1" type="ORF">VZ94_09785</name>
</gene>
<evidence type="ECO:0000313" key="2">
    <source>
        <dbReference type="Proteomes" id="UP000033684"/>
    </source>
</evidence>
<dbReference type="AlphaFoldDB" id="A0A0F3IJ43"/>
<dbReference type="RefSeq" id="WP_045779088.1">
    <property type="nucleotide sequence ID" value="NZ_LAJX01000096.1"/>
</dbReference>
<comment type="caution">
    <text evidence="1">The sequence shown here is derived from an EMBL/GenBank/DDBJ whole genome shotgun (WGS) entry which is preliminary data.</text>
</comment>
<evidence type="ECO:0008006" key="3">
    <source>
        <dbReference type="Google" id="ProtNLM"/>
    </source>
</evidence>